<protein>
    <submittedName>
        <fullName evidence="1">Uncharacterized protein</fullName>
    </submittedName>
</protein>
<gene>
    <name evidence="1" type="ORF">CK203_042321</name>
</gene>
<dbReference type="Proteomes" id="UP000288805">
    <property type="component" value="Unassembled WGS sequence"/>
</dbReference>
<evidence type="ECO:0000313" key="2">
    <source>
        <dbReference type="Proteomes" id="UP000288805"/>
    </source>
</evidence>
<proteinExistence type="predicted"/>
<dbReference type="PANTHER" id="PTHR15827">
    <property type="entry name" value="CYCLIN-DEPENDENT KINASE 2-INTERACTING PROTEIN"/>
    <property type="match status" value="1"/>
</dbReference>
<comment type="caution">
    <text evidence="1">The sequence shown here is derived from an EMBL/GenBank/DDBJ whole genome shotgun (WGS) entry which is preliminary data.</text>
</comment>
<accession>A0A438H733</accession>
<evidence type="ECO:0000313" key="1">
    <source>
        <dbReference type="EMBL" id="RVW80370.1"/>
    </source>
</evidence>
<dbReference type="AlphaFoldDB" id="A0A438H733"/>
<reference evidence="1 2" key="1">
    <citation type="journal article" date="2018" name="PLoS Genet.">
        <title>Population sequencing reveals clonal diversity and ancestral inbreeding in the grapevine cultivar Chardonnay.</title>
        <authorList>
            <person name="Roach M.J."/>
            <person name="Johnson D.L."/>
            <person name="Bohlmann J."/>
            <person name="van Vuuren H.J."/>
            <person name="Jones S.J."/>
            <person name="Pretorius I.S."/>
            <person name="Schmidt S.A."/>
            <person name="Borneman A.R."/>
        </authorList>
    </citation>
    <scope>NUCLEOTIDE SEQUENCE [LARGE SCALE GENOMIC DNA]</scope>
    <source>
        <strain evidence="2">cv. Chardonnay</strain>
        <tissue evidence="1">Leaf</tissue>
    </source>
</reference>
<organism evidence="1 2">
    <name type="scientific">Vitis vinifera</name>
    <name type="common">Grape</name>
    <dbReference type="NCBI Taxonomy" id="29760"/>
    <lineage>
        <taxon>Eukaryota</taxon>
        <taxon>Viridiplantae</taxon>
        <taxon>Streptophyta</taxon>
        <taxon>Embryophyta</taxon>
        <taxon>Tracheophyta</taxon>
        <taxon>Spermatophyta</taxon>
        <taxon>Magnoliopsida</taxon>
        <taxon>eudicotyledons</taxon>
        <taxon>Gunneridae</taxon>
        <taxon>Pentapetalae</taxon>
        <taxon>rosids</taxon>
        <taxon>Vitales</taxon>
        <taxon>Vitaceae</taxon>
        <taxon>Viteae</taxon>
        <taxon>Vitis</taxon>
    </lineage>
</organism>
<sequence length="336" mass="38059">MALVKDKRRKSQPYGISTNGVVGSLFETRRFGFTVCARRSIDQFLPSSKTPQPPPSVIRLWRPAAQRNLRNQWSKLASYRQQWTSTASKGRYMPAMELGVLSDMPNIRKKACMKLLKQQGLHGSKLLSAYKDMTLIIHLQVAVVTHMVNTSRSMRCFLKGTSSSPLVQFSSLSEDTNDLGDGGGTPAFLFWPISSFEKLAEELVQMFILELNLKRLLVVELLSISCEEAPQDDRYCWSDELYPGEFDDLGICSLHSKEIGELIPPKIIGFESHSPVIRSNQQPDHEILQVYLTTWLAEVNIDTHRVDEIFAVIGRKCTLAFHEPACMAKRREVLLQ</sequence>
<dbReference type="EMBL" id="QGNW01000266">
    <property type="protein sequence ID" value="RVW80370.1"/>
    <property type="molecule type" value="Genomic_DNA"/>
</dbReference>
<name>A0A438H733_VITVI</name>
<dbReference type="PANTHER" id="PTHR15827:SF2">
    <property type="entry name" value="CYCLIN-DEPENDENT KINASE 2-INTERACTING PROTEIN"/>
    <property type="match status" value="1"/>
</dbReference>